<dbReference type="CDD" id="cd03062">
    <property type="entry name" value="TRX_Fd_Sucrase"/>
    <property type="match status" value="1"/>
</dbReference>
<evidence type="ECO:0008006" key="3">
    <source>
        <dbReference type="Google" id="ProtNLM"/>
    </source>
</evidence>
<evidence type="ECO:0000313" key="2">
    <source>
        <dbReference type="Proteomes" id="UP000294546"/>
    </source>
</evidence>
<dbReference type="PANTHER" id="PTHR31902:SF22">
    <property type="entry name" value="SLL1203 PROTEIN"/>
    <property type="match status" value="1"/>
</dbReference>
<organism evidence="1 2">
    <name type="scientific">Marinobacterium mangrovicola</name>
    <dbReference type="NCBI Taxonomy" id="1476959"/>
    <lineage>
        <taxon>Bacteria</taxon>
        <taxon>Pseudomonadati</taxon>
        <taxon>Pseudomonadota</taxon>
        <taxon>Gammaproteobacteria</taxon>
        <taxon>Oceanospirillales</taxon>
        <taxon>Oceanospirillaceae</taxon>
        <taxon>Marinobacterium</taxon>
    </lineage>
</organism>
<name>A0A4R1GJ44_9GAMM</name>
<reference evidence="1 2" key="1">
    <citation type="submission" date="2019-03" db="EMBL/GenBank/DDBJ databases">
        <title>Genomic Encyclopedia of Archaeal and Bacterial Type Strains, Phase II (KMG-II): from individual species to whole genera.</title>
        <authorList>
            <person name="Goeker M."/>
        </authorList>
    </citation>
    <scope>NUCLEOTIDE SEQUENCE [LARGE SCALE GENOMIC DNA]</scope>
    <source>
        <strain evidence="1 2">DSM 27697</strain>
    </source>
</reference>
<dbReference type="InterPro" id="IPR036249">
    <property type="entry name" value="Thioredoxin-like_sf"/>
</dbReference>
<accession>A0A4R1GJ44</accession>
<gene>
    <name evidence="1" type="ORF">CLV83_2011</name>
</gene>
<dbReference type="EMBL" id="SMFU01000008">
    <property type="protein sequence ID" value="TCK07153.1"/>
    <property type="molecule type" value="Genomic_DNA"/>
</dbReference>
<dbReference type="PANTHER" id="PTHR31902">
    <property type="entry name" value="ACTIN PATCHES DISTAL PROTEIN 1"/>
    <property type="match status" value="1"/>
</dbReference>
<dbReference type="InterPro" id="IPR009737">
    <property type="entry name" value="Aim32/Apd1-like"/>
</dbReference>
<dbReference type="Gene3D" id="3.40.30.10">
    <property type="entry name" value="Glutaredoxin"/>
    <property type="match status" value="1"/>
</dbReference>
<keyword evidence="2" id="KW-1185">Reference proteome</keyword>
<dbReference type="SUPFAM" id="SSF52833">
    <property type="entry name" value="Thioredoxin-like"/>
    <property type="match status" value="1"/>
</dbReference>
<dbReference type="Pfam" id="PF06999">
    <property type="entry name" value="Suc_Fer-like"/>
    <property type="match status" value="1"/>
</dbReference>
<dbReference type="RefSeq" id="WP_243642355.1">
    <property type="nucleotide sequence ID" value="NZ_SMFU01000008.1"/>
</dbReference>
<comment type="caution">
    <text evidence="1">The sequence shown here is derived from an EMBL/GenBank/DDBJ whole genome shotgun (WGS) entry which is preliminary data.</text>
</comment>
<sequence>MGSMKRRFCTTESLEIDEPLAGTGNHPVRNLLISWPRSKWTRSARRASDMSDAVSGLLDRLAKQGLRVNLIDRREDREKSHRIFLMPENQSYRVLPEQLPAFLEQLLAGAQEPGEPLNHPLLLCCTHGQKDRCCAKFGFQAYKALAESAQQEALPFSVWESSHLGGCRLAASAVVMPSMRKYGRISPEHALPLLQSELKGRPYLPCLRGEAELSSLQQVARIAAMEALAATAPDAELEILSEETLAGERECATAWLVLRWRVGETEGFLRVKCREEELIRFDTCADVDAEEAKPARVWRAVDVADCEAPA</sequence>
<protein>
    <recommendedName>
        <fullName evidence="3">Sucrase/ferredoxin-like protein</fullName>
    </recommendedName>
</protein>
<proteinExistence type="predicted"/>
<evidence type="ECO:0000313" key="1">
    <source>
        <dbReference type="EMBL" id="TCK07153.1"/>
    </source>
</evidence>
<dbReference type="AlphaFoldDB" id="A0A4R1GJ44"/>
<dbReference type="Proteomes" id="UP000294546">
    <property type="component" value="Unassembled WGS sequence"/>
</dbReference>